<comment type="similarity">
    <text evidence="1">Belongs to the DegT/DnrJ/EryC1 family.</text>
</comment>
<sequence>MIRNSPPLFEGATIDRSPAGIEGMLDRHAREATFYGSGKVALRDGLAALVESGDTVLVPAYLPDAVVEPLHDLGLVSRYYAVEETLAPDLADLESRIDHRTAAVVSVNYFGFPMPGLGEFRALVEEYDCYHVDDNAHGPISVDDGTLLGTRGHLGVTSLWKLLPIPDGAVLYCNDDDVAEVYTPSHCAGVRDRLTAADVRYVLTSLVSEVLDRDGRFREVIDAIVPDRVRPSVPGPRERYEAGKAPMSKLSACVIADADLQAIRRARRENYRAWHRVLDPYDDVDPLYESLPPGICPQVYPVRASDPGRFRETLDRCGVSNPKTWPRLSPPVVGDPQYETAQRLAREVVVLPVHQGLDPTTIEAVGKRLPES</sequence>
<comment type="caution">
    <text evidence="2">The sequence shown here is derived from an EMBL/GenBank/DDBJ whole genome shotgun (WGS) entry which is preliminary data.</text>
</comment>
<protein>
    <submittedName>
        <fullName evidence="2">DegT/DnrJ/EryC1/StrS family aminotransferase</fullName>
    </submittedName>
</protein>
<organism evidence="2 3">
    <name type="scientific">Halosolutus amylolyticus</name>
    <dbReference type="NCBI Taxonomy" id="2932267"/>
    <lineage>
        <taxon>Archaea</taxon>
        <taxon>Methanobacteriati</taxon>
        <taxon>Methanobacteriota</taxon>
        <taxon>Stenosarchaea group</taxon>
        <taxon>Halobacteria</taxon>
        <taxon>Halobacteriales</taxon>
        <taxon>Natrialbaceae</taxon>
        <taxon>Halosolutus</taxon>
    </lineage>
</organism>
<dbReference type="Gene3D" id="3.90.1150.10">
    <property type="entry name" value="Aspartate Aminotransferase, domain 1"/>
    <property type="match status" value="1"/>
</dbReference>
<keyword evidence="2" id="KW-0032">Aminotransferase</keyword>
<dbReference type="AlphaFoldDB" id="A0ABD5PMH9"/>
<keyword evidence="1" id="KW-0663">Pyridoxal phosphate</keyword>
<dbReference type="GO" id="GO:0008483">
    <property type="term" value="F:transaminase activity"/>
    <property type="evidence" value="ECO:0007669"/>
    <property type="project" value="UniProtKB-KW"/>
</dbReference>
<dbReference type="InterPro" id="IPR015421">
    <property type="entry name" value="PyrdxlP-dep_Trfase_major"/>
</dbReference>
<dbReference type="SUPFAM" id="SSF53383">
    <property type="entry name" value="PLP-dependent transferases"/>
    <property type="match status" value="1"/>
</dbReference>
<dbReference type="Gene3D" id="3.40.640.10">
    <property type="entry name" value="Type I PLP-dependent aspartate aminotransferase-like (Major domain)"/>
    <property type="match status" value="1"/>
</dbReference>
<dbReference type="Proteomes" id="UP001595898">
    <property type="component" value="Unassembled WGS sequence"/>
</dbReference>
<dbReference type="PANTHER" id="PTHR30244">
    <property type="entry name" value="TRANSAMINASE"/>
    <property type="match status" value="1"/>
</dbReference>
<proteinExistence type="inferred from homology"/>
<accession>A0ABD5PMH9</accession>
<evidence type="ECO:0000313" key="2">
    <source>
        <dbReference type="EMBL" id="MFC4541785.1"/>
    </source>
</evidence>
<dbReference type="InterPro" id="IPR000653">
    <property type="entry name" value="DegT/StrS_aminotransferase"/>
</dbReference>
<dbReference type="InterPro" id="IPR015422">
    <property type="entry name" value="PyrdxlP-dep_Trfase_small"/>
</dbReference>
<dbReference type="RefSeq" id="WP_250142581.1">
    <property type="nucleotide sequence ID" value="NZ_JALIQP010000008.1"/>
</dbReference>
<dbReference type="EMBL" id="JBHSFA010000004">
    <property type="protein sequence ID" value="MFC4541785.1"/>
    <property type="molecule type" value="Genomic_DNA"/>
</dbReference>
<keyword evidence="3" id="KW-1185">Reference proteome</keyword>
<reference evidence="2 3" key="1">
    <citation type="journal article" date="2019" name="Int. J. Syst. Evol. Microbiol.">
        <title>The Global Catalogue of Microorganisms (GCM) 10K type strain sequencing project: providing services to taxonomists for standard genome sequencing and annotation.</title>
        <authorList>
            <consortium name="The Broad Institute Genomics Platform"/>
            <consortium name="The Broad Institute Genome Sequencing Center for Infectious Disease"/>
            <person name="Wu L."/>
            <person name="Ma J."/>
        </authorList>
    </citation>
    <scope>NUCLEOTIDE SEQUENCE [LARGE SCALE GENOMIC DNA]</scope>
    <source>
        <strain evidence="2 3">WLHS5</strain>
    </source>
</reference>
<dbReference type="InterPro" id="IPR015424">
    <property type="entry name" value="PyrdxlP-dep_Trfase"/>
</dbReference>
<gene>
    <name evidence="2" type="ORF">ACFO5R_07575</name>
</gene>
<evidence type="ECO:0000313" key="3">
    <source>
        <dbReference type="Proteomes" id="UP001595898"/>
    </source>
</evidence>
<dbReference type="PANTHER" id="PTHR30244:SF34">
    <property type="entry name" value="DTDP-4-AMINO-4,6-DIDEOXYGALACTOSE TRANSAMINASE"/>
    <property type="match status" value="1"/>
</dbReference>
<dbReference type="Pfam" id="PF01041">
    <property type="entry name" value="DegT_DnrJ_EryC1"/>
    <property type="match status" value="1"/>
</dbReference>
<name>A0ABD5PMH9_9EURY</name>
<evidence type="ECO:0000256" key="1">
    <source>
        <dbReference type="RuleBase" id="RU004508"/>
    </source>
</evidence>
<keyword evidence="2" id="KW-0808">Transferase</keyword>